<dbReference type="Pfam" id="PF10173">
    <property type="entry name" value="Mit_KHE1"/>
    <property type="match status" value="1"/>
</dbReference>
<dbReference type="GO" id="GO:0006813">
    <property type="term" value="P:potassium ion transport"/>
    <property type="evidence" value="ECO:0007669"/>
    <property type="project" value="TreeGrafter"/>
</dbReference>
<gene>
    <name evidence="3" type="ORF">ZT3D7_G2955</name>
</gene>
<evidence type="ECO:0000256" key="2">
    <source>
        <dbReference type="SAM" id="Phobius"/>
    </source>
</evidence>
<dbReference type="GO" id="GO:1902600">
    <property type="term" value="P:proton transmembrane transport"/>
    <property type="evidence" value="ECO:0007669"/>
    <property type="project" value="TreeGrafter"/>
</dbReference>
<evidence type="ECO:0008006" key="5">
    <source>
        <dbReference type="Google" id="ProtNLM"/>
    </source>
</evidence>
<accession>A0A1X7RLE2</accession>
<dbReference type="PANTHER" id="PTHR28062">
    <property type="entry name" value="K+-H+ EXCHANGE-LIKE PROTEIN"/>
    <property type="match status" value="1"/>
</dbReference>
<organism evidence="3 4">
    <name type="scientific">Zymoseptoria tritici (strain ST99CH_3D7)</name>
    <dbReference type="NCBI Taxonomy" id="1276538"/>
    <lineage>
        <taxon>Eukaryota</taxon>
        <taxon>Fungi</taxon>
        <taxon>Dikarya</taxon>
        <taxon>Ascomycota</taxon>
        <taxon>Pezizomycotina</taxon>
        <taxon>Dothideomycetes</taxon>
        <taxon>Dothideomycetidae</taxon>
        <taxon>Mycosphaerellales</taxon>
        <taxon>Mycosphaerellaceae</taxon>
        <taxon>Zymoseptoria</taxon>
    </lineage>
</organism>
<keyword evidence="2" id="KW-1133">Transmembrane helix</keyword>
<dbReference type="AlphaFoldDB" id="A0A1X7RLE2"/>
<keyword evidence="4" id="KW-1185">Reference proteome</keyword>
<protein>
    <recommendedName>
        <fullName evidence="5">Mitochondrial K+-H+ exchange-related-domain-containing protein</fullName>
    </recommendedName>
</protein>
<name>A0A1X7RLE2_ZYMT9</name>
<proteinExistence type="predicted"/>
<evidence type="ECO:0000313" key="4">
    <source>
        <dbReference type="Proteomes" id="UP000215127"/>
    </source>
</evidence>
<feature type="region of interest" description="Disordered" evidence="1">
    <location>
        <begin position="317"/>
        <end position="337"/>
    </location>
</feature>
<feature type="compositionally biased region" description="Basic and acidic residues" evidence="1">
    <location>
        <begin position="320"/>
        <end position="337"/>
    </location>
</feature>
<dbReference type="EMBL" id="LT853693">
    <property type="protein sequence ID" value="SMQ47807.1"/>
    <property type="molecule type" value="Genomic_DNA"/>
</dbReference>
<evidence type="ECO:0000313" key="3">
    <source>
        <dbReference type="EMBL" id="SMQ47807.1"/>
    </source>
</evidence>
<dbReference type="PANTHER" id="PTHR28062:SF1">
    <property type="entry name" value="TRANSMEMBRANE PROTEIN"/>
    <property type="match status" value="1"/>
</dbReference>
<evidence type="ECO:0000256" key="1">
    <source>
        <dbReference type="SAM" id="MobiDB-lite"/>
    </source>
</evidence>
<dbReference type="Proteomes" id="UP000215127">
    <property type="component" value="Chromosome 2"/>
</dbReference>
<feature type="transmembrane region" description="Helical" evidence="2">
    <location>
        <begin position="181"/>
        <end position="205"/>
    </location>
</feature>
<reference evidence="3 4" key="1">
    <citation type="submission" date="2016-06" db="EMBL/GenBank/DDBJ databases">
        <authorList>
            <person name="Kjaerup R.B."/>
            <person name="Dalgaard T.S."/>
            <person name="Juul-Madsen H.R."/>
        </authorList>
    </citation>
    <scope>NUCLEOTIDE SEQUENCE [LARGE SCALE GENOMIC DNA]</scope>
</reference>
<keyword evidence="2" id="KW-0472">Membrane</keyword>
<sequence>MPGLENKSITIELPDTFTALLSDKYAYGTQSSTHSHSYPPPTIAVKMRLFLLPVSTRRTLIYAERVQLQLAAGAKPPLQDRLITRVSDTWAKWEKAEKGWQKKLTTYGNQGLRRIPFEEWGLKSLPSANKQRLEDASSGKVKYECLYPGAFVKEASVPAILSRLATERQGLHSKRMWNCLIFAPFTIPFALVPVIPNIPFFYLMFRAWSHYKALYGSKMLEHLTKNNLIKAIPSQEMDERYAAGLLHPSQQHARDADPPSKEEIAYMAKNAEAQTEGGKTEVMLLESWNGSLLAESFKLPELDIEVERAVWQAENAIKGDAQKEKDAAALKTGDQTK</sequence>
<keyword evidence="2" id="KW-0812">Transmembrane</keyword>
<dbReference type="InterPro" id="IPR018786">
    <property type="entry name" value="Mit_KHE1"/>
</dbReference>
<dbReference type="GO" id="GO:0005743">
    <property type="term" value="C:mitochondrial inner membrane"/>
    <property type="evidence" value="ECO:0007669"/>
    <property type="project" value="TreeGrafter"/>
</dbReference>